<dbReference type="OrthoDB" id="5176350at2"/>
<evidence type="ECO:0000313" key="5">
    <source>
        <dbReference type="Proteomes" id="UP000254467"/>
    </source>
</evidence>
<accession>A0A376CPT4</accession>
<keyword evidence="2" id="KW-0663">Pyridoxal phosphate</keyword>
<dbReference type="Pfam" id="PF00291">
    <property type="entry name" value="PALP"/>
    <property type="match status" value="1"/>
</dbReference>
<feature type="domain" description="Tryptophan synthase beta chain-like PALP" evidence="3">
    <location>
        <begin position="12"/>
        <end position="301"/>
    </location>
</feature>
<dbReference type="GO" id="GO:0006535">
    <property type="term" value="P:cysteine biosynthetic process from serine"/>
    <property type="evidence" value="ECO:0007669"/>
    <property type="project" value="InterPro"/>
</dbReference>
<dbReference type="InterPro" id="IPR001216">
    <property type="entry name" value="P-phosphate_BS"/>
</dbReference>
<dbReference type="RefSeq" id="WP_018581782.1">
    <property type="nucleotide sequence ID" value="NZ_LDYD01000003.1"/>
</dbReference>
<dbReference type="PANTHER" id="PTHR10314">
    <property type="entry name" value="CYSTATHIONINE BETA-SYNTHASE"/>
    <property type="match status" value="1"/>
</dbReference>
<dbReference type="EMBL" id="UFXQ01000001">
    <property type="protein sequence ID" value="STC70313.1"/>
    <property type="molecule type" value="Genomic_DNA"/>
</dbReference>
<dbReference type="InterPro" id="IPR036052">
    <property type="entry name" value="TrpB-like_PALP_sf"/>
</dbReference>
<dbReference type="EC" id="2.5.1.47" evidence="4"/>
<dbReference type="PROSITE" id="PS00901">
    <property type="entry name" value="CYS_SYNTHASE"/>
    <property type="match status" value="1"/>
</dbReference>
<keyword evidence="5" id="KW-1185">Reference proteome</keyword>
<dbReference type="GO" id="GO:0004124">
    <property type="term" value="F:cysteine synthase activity"/>
    <property type="evidence" value="ECO:0007669"/>
    <property type="project" value="UniProtKB-EC"/>
</dbReference>
<organism evidence="4 5">
    <name type="scientific">Corynebacterium pilosum</name>
    <dbReference type="NCBI Taxonomy" id="35756"/>
    <lineage>
        <taxon>Bacteria</taxon>
        <taxon>Bacillati</taxon>
        <taxon>Actinomycetota</taxon>
        <taxon>Actinomycetes</taxon>
        <taxon>Mycobacteriales</taxon>
        <taxon>Corynebacteriaceae</taxon>
        <taxon>Corynebacterium</taxon>
    </lineage>
</organism>
<dbReference type="Proteomes" id="UP000254467">
    <property type="component" value="Unassembled WGS sequence"/>
</dbReference>
<protein>
    <submittedName>
        <fullName evidence="4">Cysteine synthase</fullName>
        <ecNumber evidence="4">2.5.1.47</ecNumber>
    </submittedName>
</protein>
<proteinExistence type="predicted"/>
<dbReference type="Gene3D" id="3.40.50.1100">
    <property type="match status" value="2"/>
</dbReference>
<dbReference type="AlphaFoldDB" id="A0A376CPT4"/>
<evidence type="ECO:0000313" key="4">
    <source>
        <dbReference type="EMBL" id="STC70313.1"/>
    </source>
</evidence>
<gene>
    <name evidence="4" type="primary">cysM</name>
    <name evidence="4" type="ORF">NCTC11862_02126</name>
</gene>
<reference evidence="4 5" key="1">
    <citation type="submission" date="2018-06" db="EMBL/GenBank/DDBJ databases">
        <authorList>
            <consortium name="Pathogen Informatics"/>
            <person name="Doyle S."/>
        </authorList>
    </citation>
    <scope>NUCLEOTIDE SEQUENCE [LARGE SCALE GENOMIC DNA]</scope>
    <source>
        <strain evidence="4 5">NCTC11862</strain>
    </source>
</reference>
<evidence type="ECO:0000259" key="3">
    <source>
        <dbReference type="Pfam" id="PF00291"/>
    </source>
</evidence>
<comment type="cofactor">
    <cofactor evidence="1">
        <name>pyridoxal 5'-phosphate</name>
        <dbReference type="ChEBI" id="CHEBI:597326"/>
    </cofactor>
</comment>
<evidence type="ECO:0000256" key="2">
    <source>
        <dbReference type="ARBA" id="ARBA00022898"/>
    </source>
</evidence>
<sequence>MSYSSGETLPDLLGNTPLVRFDRFAASHRPPGVRLWAKLESFNPGGSAKDRTAHAIVTDAIQRGIVSAGTTVVESSSGNLGVALAREAATASWTFHCVVDPKANRSTVSYMRALGATVHEVTEPDAATGDWLTARRTKVAELIDDIPDAVTLDQYSNRAALSAHCDGTMREIVDTLRTAPDYLVVAVSTTGTIGGCLRYIASHGLDTQVVAVDAVGSILFCGLRGTRHLPGFGAGMVPELSRGLAPHRIIRVPDVESVAGARRLARSEAFLAGASGGAVAAALEQLLPEVEDGATIAAIFHDGGVPYLDTIYNDTWVEQTLGISPEELQQKVNHA</sequence>
<dbReference type="CDD" id="cd01561">
    <property type="entry name" value="CBS_like"/>
    <property type="match status" value="1"/>
</dbReference>
<dbReference type="STRING" id="35756.GCA_001044155_00484"/>
<dbReference type="InterPro" id="IPR050214">
    <property type="entry name" value="Cys_Synth/Cystath_Beta-Synth"/>
</dbReference>
<evidence type="ECO:0000256" key="1">
    <source>
        <dbReference type="ARBA" id="ARBA00001933"/>
    </source>
</evidence>
<dbReference type="InterPro" id="IPR001926">
    <property type="entry name" value="TrpB-like_PALP"/>
</dbReference>
<dbReference type="SUPFAM" id="SSF53686">
    <property type="entry name" value="Tryptophan synthase beta subunit-like PLP-dependent enzymes"/>
    <property type="match status" value="1"/>
</dbReference>
<keyword evidence="4" id="KW-0808">Transferase</keyword>
<name>A0A376CPT4_9CORY</name>